<dbReference type="SUPFAM" id="SSF100939">
    <property type="entry name" value="SPOC domain-like"/>
    <property type="match status" value="1"/>
</dbReference>
<feature type="region of interest" description="Disordered" evidence="4">
    <location>
        <begin position="1"/>
        <end position="42"/>
    </location>
</feature>
<dbReference type="Gene3D" id="2.40.290.10">
    <property type="match status" value="1"/>
</dbReference>
<feature type="compositionally biased region" description="Basic and acidic residues" evidence="4">
    <location>
        <begin position="148"/>
        <end position="167"/>
    </location>
</feature>
<organism evidence="6 7">
    <name type="scientific">Ditylenchus dipsaci</name>
    <dbReference type="NCBI Taxonomy" id="166011"/>
    <lineage>
        <taxon>Eukaryota</taxon>
        <taxon>Metazoa</taxon>
        <taxon>Ecdysozoa</taxon>
        <taxon>Nematoda</taxon>
        <taxon>Chromadorea</taxon>
        <taxon>Rhabditida</taxon>
        <taxon>Tylenchina</taxon>
        <taxon>Tylenchomorpha</taxon>
        <taxon>Sphaerularioidea</taxon>
        <taxon>Anguinidae</taxon>
        <taxon>Anguininae</taxon>
        <taxon>Ditylenchus</taxon>
    </lineage>
</organism>
<protein>
    <submittedName>
        <fullName evidence="7">SPOC domain-containing protein</fullName>
    </submittedName>
</protein>
<accession>A0A915CS36</accession>
<comment type="subcellular location">
    <subcellularLocation>
        <location evidence="1">Nucleus</location>
    </subcellularLocation>
</comment>
<keyword evidence="6" id="KW-1185">Reference proteome</keyword>
<feature type="domain" description="SPOC" evidence="5">
    <location>
        <begin position="315"/>
        <end position="466"/>
    </location>
</feature>
<feature type="compositionally biased region" description="Low complexity" evidence="4">
    <location>
        <begin position="271"/>
        <end position="310"/>
    </location>
</feature>
<proteinExistence type="predicted"/>
<evidence type="ECO:0000256" key="2">
    <source>
        <dbReference type="ARBA" id="ARBA00022884"/>
    </source>
</evidence>
<keyword evidence="3" id="KW-0539">Nucleus</keyword>
<dbReference type="InterPro" id="IPR012921">
    <property type="entry name" value="SPOC_C"/>
</dbReference>
<feature type="region of interest" description="Disordered" evidence="4">
    <location>
        <begin position="148"/>
        <end position="317"/>
    </location>
</feature>
<feature type="region of interest" description="Disordered" evidence="4">
    <location>
        <begin position="494"/>
        <end position="538"/>
    </location>
</feature>
<dbReference type="Pfam" id="PF07744">
    <property type="entry name" value="SPOC"/>
    <property type="match status" value="1"/>
</dbReference>
<evidence type="ECO:0000256" key="4">
    <source>
        <dbReference type="SAM" id="MobiDB-lite"/>
    </source>
</evidence>
<feature type="compositionally biased region" description="Basic and acidic residues" evidence="4">
    <location>
        <begin position="18"/>
        <end position="42"/>
    </location>
</feature>
<dbReference type="Proteomes" id="UP000887574">
    <property type="component" value="Unplaced"/>
</dbReference>
<dbReference type="PROSITE" id="PS50917">
    <property type="entry name" value="SPOC"/>
    <property type="match status" value="1"/>
</dbReference>
<dbReference type="GO" id="GO:0005634">
    <property type="term" value="C:nucleus"/>
    <property type="evidence" value="ECO:0007669"/>
    <property type="project" value="UniProtKB-SubCell"/>
</dbReference>
<dbReference type="InterPro" id="IPR016194">
    <property type="entry name" value="SPOC-like_C_dom_sf"/>
</dbReference>
<evidence type="ECO:0000313" key="6">
    <source>
        <dbReference type="Proteomes" id="UP000887574"/>
    </source>
</evidence>
<dbReference type="AlphaFoldDB" id="A0A915CS36"/>
<name>A0A915CS36_9BILA</name>
<dbReference type="GO" id="GO:0003723">
    <property type="term" value="F:RNA binding"/>
    <property type="evidence" value="ECO:0007669"/>
    <property type="project" value="UniProtKB-KW"/>
</dbReference>
<dbReference type="WBParaSite" id="jg12034">
    <property type="protein sequence ID" value="jg12034"/>
    <property type="gene ID" value="jg12034"/>
</dbReference>
<evidence type="ECO:0000256" key="1">
    <source>
        <dbReference type="ARBA" id="ARBA00004123"/>
    </source>
</evidence>
<sequence length="538" mass="61005">MVRERQSGRVPAGYASPEVERRPYPKSSVGEREERFSRPRESARLSSFYRKRFGSQSPESYLNLRISHFDRVLGKEDIRDRLEEELKDMAPFVIKIVSDKDDEQRLAYVNFEHPRAAKNVRRHLIDRLQKRLGPQLMIDPAGIVRDQDGKYVPDRYNRDHDRRHPPTNEHLSPIRSRDALRLGGGGPALYNAHHSGHGPPVAYRRPNPYPVPMLLGSGPHHYHKGQRRPSISPEREYKFEKSSKKTEQEAARKRNSHSMTHSEEGSPAKKLSQSPDSISESSDNGSVSSSSSSSPDNSLRSVSRSPSPVNQIRTREQLAEEVPSTWKGLTYFKRAPYTISMHRIWGKEHLLQDILRDDIGNSLPLTVNKHFQMDTKFYDRIVAFKEHELAVMLAVQGNKNTTFKPLIDYLQLRKAAGVINLEEGGTLYVLTYSPFSAKMLKYFAPQMTPVFGPDSDNLLMLLKKADVSPKVVEEEPSNKSTQLNSKVAAAALREKETGEIGEDAAVHQSEKTGKENIDTCSKKDKSTEIDHLTHTPTV</sequence>
<keyword evidence="2" id="KW-0694">RNA-binding</keyword>
<feature type="compositionally biased region" description="Basic and acidic residues" evidence="4">
    <location>
        <begin position="233"/>
        <end position="252"/>
    </location>
</feature>
<reference evidence="7" key="1">
    <citation type="submission" date="2022-11" db="UniProtKB">
        <authorList>
            <consortium name="WormBaseParasite"/>
        </authorList>
    </citation>
    <scope>IDENTIFICATION</scope>
</reference>
<evidence type="ECO:0000259" key="5">
    <source>
        <dbReference type="PROSITE" id="PS50917"/>
    </source>
</evidence>
<evidence type="ECO:0000313" key="7">
    <source>
        <dbReference type="WBParaSite" id="jg12034"/>
    </source>
</evidence>
<evidence type="ECO:0000256" key="3">
    <source>
        <dbReference type="ARBA" id="ARBA00023242"/>
    </source>
</evidence>
<dbReference type="InterPro" id="IPR010912">
    <property type="entry name" value="SPOC_met"/>
</dbReference>